<evidence type="ECO:0000256" key="1">
    <source>
        <dbReference type="ARBA" id="ARBA00023015"/>
    </source>
</evidence>
<evidence type="ECO:0000259" key="4">
    <source>
        <dbReference type="PROSITE" id="PS50949"/>
    </source>
</evidence>
<sequence>MPSRGQLRGQSATEEVHRLLREDILNGRFTSGEVLEQDKIGRLLGVSATPIREALRRLQEEGLVVAPPQRRARVVGFDPAQVEALYAERICIEAMGAALTARVVTDESLMAMRDAFQRMQSASTGAGGPDAAWHAAHFDFHMLATDSLGQAMQSRVAINFDRSRHYVQMQRPEALDGWRAPNRWHGAILAAFEARDPDAAGAAMASDLANAAVALIGYMTPDHEPTLITSVVERFHQAT</sequence>
<dbReference type="GO" id="GO:0003677">
    <property type="term" value="F:DNA binding"/>
    <property type="evidence" value="ECO:0007669"/>
    <property type="project" value="UniProtKB-KW"/>
</dbReference>
<dbReference type="InterPro" id="IPR036388">
    <property type="entry name" value="WH-like_DNA-bd_sf"/>
</dbReference>
<keyword evidence="6" id="KW-1185">Reference proteome</keyword>
<accession>A0A327ZA62</accession>
<dbReference type="InterPro" id="IPR011711">
    <property type="entry name" value="GntR_C"/>
</dbReference>
<dbReference type="SUPFAM" id="SSF46785">
    <property type="entry name" value="Winged helix' DNA-binding domain"/>
    <property type="match status" value="1"/>
</dbReference>
<dbReference type="SMART" id="SM00895">
    <property type="entry name" value="FCD"/>
    <property type="match status" value="1"/>
</dbReference>
<dbReference type="SMART" id="SM00345">
    <property type="entry name" value="HTH_GNTR"/>
    <property type="match status" value="1"/>
</dbReference>
<evidence type="ECO:0000256" key="2">
    <source>
        <dbReference type="ARBA" id="ARBA00023125"/>
    </source>
</evidence>
<dbReference type="AlphaFoldDB" id="A0A327ZA62"/>
<keyword evidence="2" id="KW-0238">DNA-binding</keyword>
<dbReference type="PANTHER" id="PTHR43537">
    <property type="entry name" value="TRANSCRIPTIONAL REGULATOR, GNTR FAMILY"/>
    <property type="match status" value="1"/>
</dbReference>
<organism evidence="5 6">
    <name type="scientific">Actinoplanes lutulentus</name>
    <dbReference type="NCBI Taxonomy" id="1287878"/>
    <lineage>
        <taxon>Bacteria</taxon>
        <taxon>Bacillati</taxon>
        <taxon>Actinomycetota</taxon>
        <taxon>Actinomycetes</taxon>
        <taxon>Micromonosporales</taxon>
        <taxon>Micromonosporaceae</taxon>
        <taxon>Actinoplanes</taxon>
    </lineage>
</organism>
<dbReference type="InterPro" id="IPR036390">
    <property type="entry name" value="WH_DNA-bd_sf"/>
</dbReference>
<protein>
    <submittedName>
        <fullName evidence="5">GntR family transcriptional regulator</fullName>
    </submittedName>
</protein>
<dbReference type="GO" id="GO:0003700">
    <property type="term" value="F:DNA-binding transcription factor activity"/>
    <property type="evidence" value="ECO:0007669"/>
    <property type="project" value="InterPro"/>
</dbReference>
<keyword evidence="1" id="KW-0805">Transcription regulation</keyword>
<keyword evidence="3" id="KW-0804">Transcription</keyword>
<proteinExistence type="predicted"/>
<dbReference type="EMBL" id="QLMJ01000020">
    <property type="protein sequence ID" value="RAK28421.1"/>
    <property type="molecule type" value="Genomic_DNA"/>
</dbReference>
<evidence type="ECO:0000313" key="6">
    <source>
        <dbReference type="Proteomes" id="UP000249341"/>
    </source>
</evidence>
<dbReference type="Pfam" id="PF00392">
    <property type="entry name" value="GntR"/>
    <property type="match status" value="1"/>
</dbReference>
<dbReference type="Proteomes" id="UP000249341">
    <property type="component" value="Unassembled WGS sequence"/>
</dbReference>
<dbReference type="PROSITE" id="PS50949">
    <property type="entry name" value="HTH_GNTR"/>
    <property type="match status" value="1"/>
</dbReference>
<dbReference type="Pfam" id="PF07729">
    <property type="entry name" value="FCD"/>
    <property type="match status" value="1"/>
</dbReference>
<dbReference type="Gene3D" id="1.10.10.10">
    <property type="entry name" value="Winged helix-like DNA-binding domain superfamily/Winged helix DNA-binding domain"/>
    <property type="match status" value="1"/>
</dbReference>
<comment type="caution">
    <text evidence="5">The sequence shown here is derived from an EMBL/GenBank/DDBJ whole genome shotgun (WGS) entry which is preliminary data.</text>
</comment>
<evidence type="ECO:0000313" key="5">
    <source>
        <dbReference type="EMBL" id="RAK28421.1"/>
    </source>
</evidence>
<dbReference type="InterPro" id="IPR008920">
    <property type="entry name" value="TF_FadR/GntR_C"/>
</dbReference>
<name>A0A327ZA62_9ACTN</name>
<dbReference type="SUPFAM" id="SSF48008">
    <property type="entry name" value="GntR ligand-binding domain-like"/>
    <property type="match status" value="1"/>
</dbReference>
<reference evidence="5 6" key="1">
    <citation type="submission" date="2018-06" db="EMBL/GenBank/DDBJ databases">
        <title>Genomic Encyclopedia of Type Strains, Phase III (KMG-III): the genomes of soil and plant-associated and newly described type strains.</title>
        <authorList>
            <person name="Whitman W."/>
        </authorList>
    </citation>
    <scope>NUCLEOTIDE SEQUENCE [LARGE SCALE GENOMIC DNA]</scope>
    <source>
        <strain evidence="5 6">CGMCC 4.7090</strain>
    </source>
</reference>
<dbReference type="PANTHER" id="PTHR43537:SF24">
    <property type="entry name" value="GLUCONATE OPERON TRANSCRIPTIONAL REPRESSOR"/>
    <property type="match status" value="1"/>
</dbReference>
<gene>
    <name evidence="5" type="ORF">B0I29_120189</name>
</gene>
<evidence type="ECO:0000256" key="3">
    <source>
        <dbReference type="ARBA" id="ARBA00023163"/>
    </source>
</evidence>
<dbReference type="Gene3D" id="1.20.120.530">
    <property type="entry name" value="GntR ligand-binding domain-like"/>
    <property type="match status" value="1"/>
</dbReference>
<feature type="domain" description="HTH gntR-type" evidence="4">
    <location>
        <begin position="10"/>
        <end position="77"/>
    </location>
</feature>
<dbReference type="InterPro" id="IPR000524">
    <property type="entry name" value="Tscrpt_reg_HTH_GntR"/>
</dbReference>